<gene>
    <name evidence="4" type="ORF">RM533_07340</name>
</gene>
<name>A0ABU2ZHC0_9SPHN</name>
<evidence type="ECO:0000313" key="4">
    <source>
        <dbReference type="EMBL" id="MDT0575998.1"/>
    </source>
</evidence>
<dbReference type="EMBL" id="JAVRHS010000004">
    <property type="protein sequence ID" value="MDT0575998.1"/>
    <property type="molecule type" value="Genomic_DNA"/>
</dbReference>
<evidence type="ECO:0000259" key="3">
    <source>
        <dbReference type="SMART" id="SM00822"/>
    </source>
</evidence>
<dbReference type="Proteomes" id="UP001259803">
    <property type="component" value="Unassembled WGS sequence"/>
</dbReference>
<evidence type="ECO:0000313" key="5">
    <source>
        <dbReference type="Proteomes" id="UP001259803"/>
    </source>
</evidence>
<dbReference type="PRINTS" id="PR00081">
    <property type="entry name" value="GDHRDH"/>
</dbReference>
<comment type="caution">
    <text evidence="4">The sequence shown here is derived from an EMBL/GenBank/DDBJ whole genome shotgun (WGS) entry which is preliminary data.</text>
</comment>
<dbReference type="RefSeq" id="WP_311340574.1">
    <property type="nucleotide sequence ID" value="NZ_JAVRHS010000004.1"/>
</dbReference>
<dbReference type="PANTHER" id="PTHR42760:SF133">
    <property type="entry name" value="3-OXOACYL-[ACYL-CARRIER-PROTEIN] REDUCTASE"/>
    <property type="match status" value="1"/>
</dbReference>
<dbReference type="InterPro" id="IPR002347">
    <property type="entry name" value="SDR_fam"/>
</dbReference>
<evidence type="ECO:0000256" key="1">
    <source>
        <dbReference type="ARBA" id="ARBA00006484"/>
    </source>
</evidence>
<comment type="similarity">
    <text evidence="1">Belongs to the short-chain dehydrogenases/reductases (SDR) family.</text>
</comment>
<proteinExistence type="inferred from homology"/>
<sequence>MNPAASNRLTGCVALVSGGLRGIGEAIAARFVAEGARVIVSDLDAQDSTQAQSAMAALGQEAGYVRADVTKEADWLALREHVEQRYGALHILVNNAGIDQTGAVETMSMEEWRRIMAVNIDGVFLACKTFTPMLAEAGHSRKGGSSIINMSSIMGLVGYPDISAYNASKGAVRLFTKGLAIEFAMKRMPIRVNSLHPGFVRTPLLEQGFTRMAALGIAGTVQELVDGASAQTPVGRLADAAEMAGPAFFLASEDSSYMTGAELVVDGGWTAQ</sequence>
<feature type="domain" description="Ketoreductase" evidence="3">
    <location>
        <begin position="12"/>
        <end position="156"/>
    </location>
</feature>
<dbReference type="PRINTS" id="PR00080">
    <property type="entry name" value="SDRFAMILY"/>
</dbReference>
<dbReference type="PROSITE" id="PS00061">
    <property type="entry name" value="ADH_SHORT"/>
    <property type="match status" value="1"/>
</dbReference>
<dbReference type="GO" id="GO:0047936">
    <property type="term" value="F:glucose 1-dehydrogenase [NAD(P)+] activity"/>
    <property type="evidence" value="ECO:0007669"/>
    <property type="project" value="UniProtKB-EC"/>
</dbReference>
<dbReference type="EC" id="1.1.1.47" evidence="4"/>
<dbReference type="Gene3D" id="3.40.50.720">
    <property type="entry name" value="NAD(P)-binding Rossmann-like Domain"/>
    <property type="match status" value="1"/>
</dbReference>
<dbReference type="SUPFAM" id="SSF51735">
    <property type="entry name" value="NAD(P)-binding Rossmann-fold domains"/>
    <property type="match status" value="1"/>
</dbReference>
<organism evidence="4 5">
    <name type="scientific">Croceicoccus esteveae</name>
    <dbReference type="NCBI Taxonomy" id="3075597"/>
    <lineage>
        <taxon>Bacteria</taxon>
        <taxon>Pseudomonadati</taxon>
        <taxon>Pseudomonadota</taxon>
        <taxon>Alphaproteobacteria</taxon>
        <taxon>Sphingomonadales</taxon>
        <taxon>Erythrobacteraceae</taxon>
        <taxon>Croceicoccus</taxon>
    </lineage>
</organism>
<dbReference type="PANTHER" id="PTHR42760">
    <property type="entry name" value="SHORT-CHAIN DEHYDROGENASES/REDUCTASES FAMILY MEMBER"/>
    <property type="match status" value="1"/>
</dbReference>
<dbReference type="InterPro" id="IPR020904">
    <property type="entry name" value="Sc_DH/Rdtase_CS"/>
</dbReference>
<keyword evidence="2 4" id="KW-0560">Oxidoreductase</keyword>
<dbReference type="InterPro" id="IPR057326">
    <property type="entry name" value="KR_dom"/>
</dbReference>
<dbReference type="InterPro" id="IPR036291">
    <property type="entry name" value="NAD(P)-bd_dom_sf"/>
</dbReference>
<protein>
    <submittedName>
        <fullName evidence="4">Glucose 1-dehydrogenase</fullName>
        <ecNumber evidence="4">1.1.1.47</ecNumber>
    </submittedName>
</protein>
<accession>A0ABU2ZHC0</accession>
<dbReference type="NCBIfam" id="NF005559">
    <property type="entry name" value="PRK07231.1"/>
    <property type="match status" value="1"/>
</dbReference>
<reference evidence="4 5" key="1">
    <citation type="submission" date="2023-09" db="EMBL/GenBank/DDBJ databases">
        <authorList>
            <person name="Rey-Velasco X."/>
        </authorList>
    </citation>
    <scope>NUCLEOTIDE SEQUENCE [LARGE SCALE GENOMIC DNA]</scope>
    <source>
        <strain evidence="4 5">F390</strain>
    </source>
</reference>
<dbReference type="Pfam" id="PF13561">
    <property type="entry name" value="adh_short_C2"/>
    <property type="match status" value="1"/>
</dbReference>
<dbReference type="SMART" id="SM00822">
    <property type="entry name" value="PKS_KR"/>
    <property type="match status" value="1"/>
</dbReference>
<evidence type="ECO:0000256" key="2">
    <source>
        <dbReference type="ARBA" id="ARBA00023002"/>
    </source>
</evidence>
<keyword evidence="5" id="KW-1185">Reference proteome</keyword>